<dbReference type="SUPFAM" id="SSF49464">
    <property type="entry name" value="Carboxypeptidase regulatory domain-like"/>
    <property type="match status" value="1"/>
</dbReference>
<keyword evidence="2" id="KW-1185">Reference proteome</keyword>
<evidence type="ECO:0000313" key="1">
    <source>
        <dbReference type="EMBL" id="ACF14859.1"/>
    </source>
</evidence>
<dbReference type="KEGG" id="cts:Ctha_2409"/>
<dbReference type="HOGENOM" id="CLU_594095_0_0_10"/>
<proteinExistence type="predicted"/>
<dbReference type="STRING" id="517418.Ctha_2409"/>
<dbReference type="InterPro" id="IPR008969">
    <property type="entry name" value="CarboxyPept-like_regulatory"/>
</dbReference>
<organism evidence="1 2">
    <name type="scientific">Chloroherpeton thalassium (strain ATCC 35110 / GB-78)</name>
    <dbReference type="NCBI Taxonomy" id="517418"/>
    <lineage>
        <taxon>Bacteria</taxon>
        <taxon>Pseudomonadati</taxon>
        <taxon>Chlorobiota</taxon>
        <taxon>Chlorobiia</taxon>
        <taxon>Chlorobiales</taxon>
        <taxon>Chloroherpetonaceae</taxon>
        <taxon>Chloroherpeton</taxon>
    </lineage>
</organism>
<evidence type="ECO:0000313" key="2">
    <source>
        <dbReference type="Proteomes" id="UP000001208"/>
    </source>
</evidence>
<dbReference type="eggNOG" id="ENOG502ZVX1">
    <property type="taxonomic scope" value="Bacteria"/>
</dbReference>
<dbReference type="Proteomes" id="UP000001208">
    <property type="component" value="Chromosome"/>
</dbReference>
<dbReference type="RefSeq" id="WP_012500941.1">
    <property type="nucleotide sequence ID" value="NC_011026.1"/>
</dbReference>
<accession>B3QX49</accession>
<protein>
    <submittedName>
        <fullName evidence="1">Uncharacterized protein</fullName>
    </submittedName>
</protein>
<sequence length="460" mass="50819">MKKNYFKPKNIIAVLMVMVLAGFFTSIHGCGGSDGKNTVAPSDANTIEINGKVYDYETSVGIPYAKVLLLNDSCVTSSDGSYTFYIDEELLTDANEIRASAGGYIQNMEIFDKDEIENYSYIALNPSAAAVTIGSNGGNIQTYDNPEALNSSDIIELVIPKEALDGEENISVTPLYGNNVPELSPTETLGLLNTSTVALLPYEIQLNEEVELTQPLPLEMSPGTKLKLLRFDTENNLWEDSGYEAIVQQNGTSATANITRFGIYSVGISGDYDEEYDSSEKDDIDQSSSNICISDTLVYPDGIPDGYNHQWLRNVVEQNSLLSGRPDFDLKRCYSFSEDVADNAQSVIDSREWICHMRFVNWLALVLEPITKFIQGPPAAIARVAPVITIPGCTTVPNPYLSPAPDPSCKPVYARWVEVKRVNEWVILPSGRRVPNVIWERRCYKQQIGWKDCHEGGGGE</sequence>
<gene>
    <name evidence="1" type="ordered locus">Ctha_2409</name>
</gene>
<name>B3QX49_CHLT3</name>
<dbReference type="AlphaFoldDB" id="B3QX49"/>
<reference evidence="1 2" key="1">
    <citation type="submission" date="2008-06" db="EMBL/GenBank/DDBJ databases">
        <title>Complete sequence of Chloroherpeton thalassium ATCC 35110.</title>
        <authorList>
            <consortium name="US DOE Joint Genome Institute"/>
            <person name="Lucas S."/>
            <person name="Copeland A."/>
            <person name="Lapidus A."/>
            <person name="Glavina del Rio T."/>
            <person name="Dalin E."/>
            <person name="Tice H."/>
            <person name="Bruce D."/>
            <person name="Goodwin L."/>
            <person name="Pitluck S."/>
            <person name="Schmutz J."/>
            <person name="Larimer F."/>
            <person name="Land M."/>
            <person name="Hauser L."/>
            <person name="Kyrpides N."/>
            <person name="Mikhailova N."/>
            <person name="Liu Z."/>
            <person name="Li T."/>
            <person name="Zhao F."/>
            <person name="Overmann J."/>
            <person name="Bryant D.A."/>
            <person name="Richardson P."/>
        </authorList>
    </citation>
    <scope>NUCLEOTIDE SEQUENCE [LARGE SCALE GENOMIC DNA]</scope>
    <source>
        <strain evidence="2">ATCC 35110 / GB-78</strain>
    </source>
</reference>
<dbReference type="EMBL" id="CP001100">
    <property type="protein sequence ID" value="ACF14859.1"/>
    <property type="molecule type" value="Genomic_DNA"/>
</dbReference>